<proteinExistence type="predicted"/>
<organism evidence="1 2">
    <name type="scientific">Phytopseudomonas dryadis</name>
    <dbReference type="NCBI Taxonomy" id="2487520"/>
    <lineage>
        <taxon>Bacteria</taxon>
        <taxon>Pseudomonadati</taxon>
        <taxon>Pseudomonadota</taxon>
        <taxon>Gammaproteobacteria</taxon>
        <taxon>Pseudomonadales</taxon>
        <taxon>Pseudomonadaceae</taxon>
        <taxon>Phytopseudomonas</taxon>
    </lineage>
</organism>
<name>A0A4Q9R8N3_9GAMM</name>
<reference evidence="1 2" key="1">
    <citation type="submission" date="2018-06" db="EMBL/GenBank/DDBJ databases">
        <title>Three novel Pseudomonas species isolated from symptomatic oak.</title>
        <authorList>
            <person name="Bueno-Gonzalez V."/>
            <person name="Brady C."/>
        </authorList>
    </citation>
    <scope>NUCLEOTIDE SEQUENCE [LARGE SCALE GENOMIC DNA]</scope>
    <source>
        <strain evidence="1 2">P6B</strain>
    </source>
</reference>
<accession>A0A4Q9R8N3</accession>
<gene>
    <name evidence="1" type="ORF">DNK44_04765</name>
</gene>
<dbReference type="Proteomes" id="UP000293172">
    <property type="component" value="Unassembled WGS sequence"/>
</dbReference>
<protein>
    <submittedName>
        <fullName evidence="1">Uncharacterized protein</fullName>
    </submittedName>
</protein>
<evidence type="ECO:0000313" key="2">
    <source>
        <dbReference type="Proteomes" id="UP000293172"/>
    </source>
</evidence>
<dbReference type="EMBL" id="QJUL01000004">
    <property type="protein sequence ID" value="TBU96465.1"/>
    <property type="molecule type" value="Genomic_DNA"/>
</dbReference>
<dbReference type="AlphaFoldDB" id="A0A4Q9R8N3"/>
<evidence type="ECO:0000313" key="1">
    <source>
        <dbReference type="EMBL" id="TBU96465.1"/>
    </source>
</evidence>
<dbReference type="OrthoDB" id="6050119at2"/>
<comment type="caution">
    <text evidence="1">The sequence shown here is derived from an EMBL/GenBank/DDBJ whole genome shotgun (WGS) entry which is preliminary data.</text>
</comment>
<dbReference type="RefSeq" id="WP_131197439.1">
    <property type="nucleotide sequence ID" value="NZ_QJUL01000004.1"/>
</dbReference>
<sequence>MPQPQLLLSLPEPGRACQVRRYLQRQLPGCSVLAEPSDCEQGARCSWPHRLSALQAAQVRTLLEDAVQLLEHDRHAVRAAPLASLRRRLDRVLVELARAGAC</sequence>